<evidence type="ECO:0000313" key="1">
    <source>
        <dbReference type="EMBL" id="MPN28532.1"/>
    </source>
</evidence>
<dbReference type="EMBL" id="VSSQ01078863">
    <property type="protein sequence ID" value="MPN28532.1"/>
    <property type="molecule type" value="Genomic_DNA"/>
</dbReference>
<sequence length="89" mass="9876">MNIPSYVNLCYISIIPLNGSSVKRIPGKDMGRKEGICCDKGKIYNTSSINDKIHMDNKGNVVLATFPLEEEHHDFLDRNSLECGHLAGV</sequence>
<gene>
    <name evidence="1" type="ORF">SDC9_175974</name>
</gene>
<name>A0A645GRF8_9ZZZZ</name>
<proteinExistence type="predicted"/>
<protein>
    <submittedName>
        <fullName evidence="1">Uncharacterized protein</fullName>
    </submittedName>
</protein>
<accession>A0A645GRF8</accession>
<organism evidence="1">
    <name type="scientific">bioreactor metagenome</name>
    <dbReference type="NCBI Taxonomy" id="1076179"/>
    <lineage>
        <taxon>unclassified sequences</taxon>
        <taxon>metagenomes</taxon>
        <taxon>ecological metagenomes</taxon>
    </lineage>
</organism>
<dbReference type="AlphaFoldDB" id="A0A645GRF8"/>
<comment type="caution">
    <text evidence="1">The sequence shown here is derived from an EMBL/GenBank/DDBJ whole genome shotgun (WGS) entry which is preliminary data.</text>
</comment>
<reference evidence="1" key="1">
    <citation type="submission" date="2019-08" db="EMBL/GenBank/DDBJ databases">
        <authorList>
            <person name="Kucharzyk K."/>
            <person name="Murdoch R.W."/>
            <person name="Higgins S."/>
            <person name="Loffler F."/>
        </authorList>
    </citation>
    <scope>NUCLEOTIDE SEQUENCE</scope>
</reference>